<reference evidence="1 2" key="1">
    <citation type="submission" date="2018-07" db="EMBL/GenBank/DDBJ databases">
        <title>The genomes of Aspergillus section Nigri reveals drivers in fungal speciation.</title>
        <authorList>
            <consortium name="DOE Joint Genome Institute"/>
            <person name="Vesth T.C."/>
            <person name="Nybo J."/>
            <person name="Theobald S."/>
            <person name="Brandl J."/>
            <person name="Frisvad J.C."/>
            <person name="Nielsen K.F."/>
            <person name="Lyhne E.K."/>
            <person name="Kogle M.E."/>
            <person name="Kuo A."/>
            <person name="Riley R."/>
            <person name="Clum A."/>
            <person name="Nolan M."/>
            <person name="Lipzen A."/>
            <person name="Salamov A."/>
            <person name="Henrissat B."/>
            <person name="Wiebenga A."/>
            <person name="De vries R.P."/>
            <person name="Grigoriev I.V."/>
            <person name="Mortensen U.H."/>
            <person name="Andersen M.R."/>
            <person name="Baker S.E."/>
        </authorList>
    </citation>
    <scope>NUCLEOTIDE SEQUENCE [LARGE SCALE GENOMIC DNA]</scope>
    <source>
        <strain evidence="1 2">CBS 139.54b</strain>
    </source>
</reference>
<evidence type="ECO:0000313" key="2">
    <source>
        <dbReference type="Proteomes" id="UP000253729"/>
    </source>
</evidence>
<proteinExistence type="predicted"/>
<sequence>MRSLHDPTRSELDVTPALAGFETISRDLHKGDSINSAPSTWLWNQRRMRHDSVPLQILKYQPKESTNLAESNSNVAHVAHRVPPAIATKIESEIMPPPR</sequence>
<dbReference type="EMBL" id="KZ852037">
    <property type="protein sequence ID" value="RDH36760.1"/>
    <property type="molecule type" value="Genomic_DNA"/>
</dbReference>
<protein>
    <submittedName>
        <fullName evidence="1">Uncharacterized protein</fullName>
    </submittedName>
</protein>
<dbReference type="Proteomes" id="UP000253729">
    <property type="component" value="Unassembled WGS sequence"/>
</dbReference>
<dbReference type="RefSeq" id="XP_026629782.1">
    <property type="nucleotide sequence ID" value="XM_026765235.1"/>
</dbReference>
<keyword evidence="2" id="KW-1185">Reference proteome</keyword>
<gene>
    <name evidence="1" type="ORF">BDQ94DRAFT_138388</name>
</gene>
<organism evidence="1 2">
    <name type="scientific">Aspergillus welwitschiae</name>
    <dbReference type="NCBI Taxonomy" id="1341132"/>
    <lineage>
        <taxon>Eukaryota</taxon>
        <taxon>Fungi</taxon>
        <taxon>Dikarya</taxon>
        <taxon>Ascomycota</taxon>
        <taxon>Pezizomycotina</taxon>
        <taxon>Eurotiomycetes</taxon>
        <taxon>Eurotiomycetidae</taxon>
        <taxon>Eurotiales</taxon>
        <taxon>Aspergillaceae</taxon>
        <taxon>Aspergillus</taxon>
        <taxon>Aspergillus subgen. Circumdati</taxon>
    </lineage>
</organism>
<dbReference type="GeneID" id="38133591"/>
<dbReference type="AlphaFoldDB" id="A0A3F3QCA7"/>
<accession>A0A3F3QCA7</accession>
<name>A0A3F3QCA7_9EURO</name>
<evidence type="ECO:0000313" key="1">
    <source>
        <dbReference type="EMBL" id="RDH36760.1"/>
    </source>
</evidence>